<sequence>MDRNDNAAPEHLDADDQEADALFNEFAGEEGAGPQPPRETDGEDTGDAGQARDEHGRYTAADNGEEDGVGGDDIGEDGAPQQETAEQRLARLEQEAQQWQHRYQSDLGRQSALQRKIQQLEEENRKLQQRGGLSTTKEGEAGDNPEGSGMSDEAWQAFKEDFPEAAQAMEQQLSTLKTHYESRLQQIESQLSPIQAQAEQQTRLAQEQALEAQHPDWREVIQTPNFHAWLREQPVAVQQFTNSEEAADAAFLLQSFKLSQGQAAPQANQGLQQRRQRQLQAARTVPNRGGRRRSEIPDDDEDALFDYFAEKG</sequence>
<feature type="region of interest" description="Disordered" evidence="1">
    <location>
        <begin position="1"/>
        <end position="151"/>
    </location>
</feature>
<feature type="compositionally biased region" description="Basic and acidic residues" evidence="1">
    <location>
        <begin position="1"/>
        <end position="14"/>
    </location>
</feature>
<feature type="compositionally biased region" description="Basic and acidic residues" evidence="1">
    <location>
        <begin position="85"/>
        <end position="94"/>
    </location>
</feature>
<feature type="compositionally biased region" description="Polar residues" evidence="1">
    <location>
        <begin position="95"/>
        <end position="117"/>
    </location>
</feature>
<dbReference type="Proteomes" id="UP000321275">
    <property type="component" value="Unassembled WGS sequence"/>
</dbReference>
<name>A0A510XCL7_9GAMM</name>
<dbReference type="AlphaFoldDB" id="A0A510XCL7"/>
<evidence type="ECO:0000256" key="1">
    <source>
        <dbReference type="SAM" id="MobiDB-lite"/>
    </source>
</evidence>
<gene>
    <name evidence="2" type="ORF">HPA02_27200</name>
</gene>
<feature type="compositionally biased region" description="Acidic residues" evidence="1">
    <location>
        <begin position="63"/>
        <end position="76"/>
    </location>
</feature>
<feature type="compositionally biased region" description="Low complexity" evidence="1">
    <location>
        <begin position="266"/>
        <end position="283"/>
    </location>
</feature>
<accession>A0A510XCL7</accession>
<comment type="caution">
    <text evidence="2">The sequence shown here is derived from an EMBL/GenBank/DDBJ whole genome shotgun (WGS) entry which is preliminary data.</text>
</comment>
<dbReference type="OrthoDB" id="6173702at2"/>
<organism evidence="2 3">
    <name type="scientific">Bisbaumannia pacifica</name>
    <dbReference type="NCBI Taxonomy" id="77098"/>
    <lineage>
        <taxon>Bacteria</taxon>
        <taxon>Pseudomonadati</taxon>
        <taxon>Pseudomonadota</taxon>
        <taxon>Gammaproteobacteria</taxon>
        <taxon>Oceanospirillales</taxon>
        <taxon>Halomonadaceae</taxon>
        <taxon>Bisbaumannia</taxon>
    </lineage>
</organism>
<keyword evidence="3" id="KW-1185">Reference proteome</keyword>
<proteinExistence type="predicted"/>
<dbReference type="RefSeq" id="WP_146803768.1">
    <property type="nucleotide sequence ID" value="NZ_BJUK01000036.1"/>
</dbReference>
<protein>
    <submittedName>
        <fullName evidence="2">Uncharacterized protein</fullName>
    </submittedName>
</protein>
<feature type="region of interest" description="Disordered" evidence="1">
    <location>
        <begin position="262"/>
        <end position="312"/>
    </location>
</feature>
<evidence type="ECO:0000313" key="3">
    <source>
        <dbReference type="Proteomes" id="UP000321275"/>
    </source>
</evidence>
<reference evidence="2 3" key="1">
    <citation type="submission" date="2019-07" db="EMBL/GenBank/DDBJ databases">
        <title>Whole genome shotgun sequence of Halomonas pacifica NBRC 102220.</title>
        <authorList>
            <person name="Hosoyama A."/>
            <person name="Uohara A."/>
            <person name="Ohji S."/>
            <person name="Ichikawa N."/>
        </authorList>
    </citation>
    <scope>NUCLEOTIDE SEQUENCE [LARGE SCALE GENOMIC DNA]</scope>
    <source>
        <strain evidence="2 3">NBRC 102220</strain>
    </source>
</reference>
<dbReference type="EMBL" id="BJUK01000036">
    <property type="protein sequence ID" value="GEK48437.1"/>
    <property type="molecule type" value="Genomic_DNA"/>
</dbReference>
<evidence type="ECO:0000313" key="2">
    <source>
        <dbReference type="EMBL" id="GEK48437.1"/>
    </source>
</evidence>